<feature type="compositionally biased region" description="Acidic residues" evidence="1">
    <location>
        <begin position="96"/>
        <end position="113"/>
    </location>
</feature>
<sequence length="184" mass="21704">MSPRWNTSERTYLLNLMDEFFVNGEVRDPSVVDWPRVIRTMTIEQARHRPDGALYEQDPWPIRTYNIELLISAWRHARIRREKAARKISDQIMQENDPEGGENELSDDFLDSPPDNDFEARFPDNWAREFEEILAPLRHDAILKEPADRPSMIEASREVLARMGAERNLQADFWADFEKRFGSQ</sequence>
<dbReference type="AlphaFoldDB" id="A0A1D9PUG1"/>
<evidence type="ECO:0000256" key="1">
    <source>
        <dbReference type="SAM" id="MobiDB-lite"/>
    </source>
</evidence>
<protein>
    <submittedName>
        <fullName evidence="2">Uncharacterized protein</fullName>
    </submittedName>
</protein>
<evidence type="ECO:0000313" key="2">
    <source>
        <dbReference type="EMBL" id="APA06259.1"/>
    </source>
</evidence>
<dbReference type="OMA" id="NTSERTY"/>
<gene>
    <name evidence="2" type="ORF">sscle_01g010290</name>
</gene>
<dbReference type="Proteomes" id="UP000177798">
    <property type="component" value="Chromosome 1"/>
</dbReference>
<dbReference type="OrthoDB" id="3551297at2759"/>
<dbReference type="VEuPathDB" id="FungiDB:sscle_01g010290"/>
<proteinExistence type="predicted"/>
<organism evidence="2 3">
    <name type="scientific">Sclerotinia sclerotiorum (strain ATCC 18683 / 1980 / Ss-1)</name>
    <name type="common">White mold</name>
    <name type="synonym">Whetzelinia sclerotiorum</name>
    <dbReference type="NCBI Taxonomy" id="665079"/>
    <lineage>
        <taxon>Eukaryota</taxon>
        <taxon>Fungi</taxon>
        <taxon>Dikarya</taxon>
        <taxon>Ascomycota</taxon>
        <taxon>Pezizomycotina</taxon>
        <taxon>Leotiomycetes</taxon>
        <taxon>Helotiales</taxon>
        <taxon>Sclerotiniaceae</taxon>
        <taxon>Sclerotinia</taxon>
    </lineage>
</organism>
<name>A0A1D9PUG1_SCLS1</name>
<reference evidence="3" key="1">
    <citation type="journal article" date="2017" name="Genome Biol. Evol.">
        <title>The complete genome sequence of the phytopathogenic fungus Sclerotinia sclerotiorum reveals insights into the genome architecture of broad host range pathogens.</title>
        <authorList>
            <person name="Derbyshire M."/>
            <person name="Denton-Giles M."/>
            <person name="Hegedus D."/>
            <person name="Seifbarghy S."/>
            <person name="Rollins J."/>
            <person name="van Kan J."/>
            <person name="Seidl M.F."/>
            <person name="Faino L."/>
            <person name="Mbengue M."/>
            <person name="Navaud O."/>
            <person name="Raffaele S."/>
            <person name="Hammond-Kosack K."/>
            <person name="Heard S."/>
            <person name="Oliver R."/>
        </authorList>
    </citation>
    <scope>NUCLEOTIDE SEQUENCE [LARGE SCALE GENOMIC DNA]</scope>
    <source>
        <strain evidence="3">ATCC 18683 / 1980 / Ss-1</strain>
    </source>
</reference>
<feature type="region of interest" description="Disordered" evidence="1">
    <location>
        <begin position="89"/>
        <end position="113"/>
    </location>
</feature>
<dbReference type="EMBL" id="CP017814">
    <property type="protein sequence ID" value="APA06259.1"/>
    <property type="molecule type" value="Genomic_DNA"/>
</dbReference>
<accession>A0A1D9PUG1</accession>
<dbReference type="KEGG" id="ssl:SS1G_01244"/>
<dbReference type="RefSeq" id="XP_001597050.1">
    <property type="nucleotide sequence ID" value="XM_001597000.1"/>
</dbReference>
<evidence type="ECO:0000313" key="3">
    <source>
        <dbReference type="Proteomes" id="UP000177798"/>
    </source>
</evidence>